<dbReference type="NCBIfam" id="NF009118">
    <property type="entry name" value="PRK12469.1"/>
    <property type="match status" value="1"/>
</dbReference>
<dbReference type="InterPro" id="IPR038709">
    <property type="entry name" value="RpoN_core-bd_sf"/>
</dbReference>
<keyword evidence="9 10" id="KW-0804">Transcription</keyword>
<dbReference type="PANTHER" id="PTHR32248:SF4">
    <property type="entry name" value="RNA POLYMERASE SIGMA-54 FACTOR"/>
    <property type="match status" value="1"/>
</dbReference>
<evidence type="ECO:0000256" key="5">
    <source>
        <dbReference type="ARBA" id="ARBA00022695"/>
    </source>
</evidence>
<evidence type="ECO:0000313" key="14">
    <source>
        <dbReference type="Proteomes" id="UP000768524"/>
    </source>
</evidence>
<dbReference type="PRINTS" id="PR00045">
    <property type="entry name" value="SIGMA54FCT"/>
</dbReference>
<keyword evidence="3 10" id="KW-0240">DNA-directed RNA polymerase</keyword>
<dbReference type="GO" id="GO:0016987">
    <property type="term" value="F:sigma factor activity"/>
    <property type="evidence" value="ECO:0007669"/>
    <property type="project" value="UniProtKB-KW"/>
</dbReference>
<dbReference type="PANTHER" id="PTHR32248">
    <property type="entry name" value="RNA POLYMERASE SIGMA-54 FACTOR"/>
    <property type="match status" value="1"/>
</dbReference>
<reference evidence="13" key="1">
    <citation type="submission" date="2020-07" db="EMBL/GenBank/DDBJ databases">
        <title>A pangenomic view of the genus Pectobacterium provides insights into genome organization, phylogeny, and virulence.</title>
        <authorList>
            <person name="Jonkheer E."/>
            <person name="Brankovics B."/>
            <person name="Houwers I."/>
            <person name="Van Der Wolf J."/>
            <person name="Bonants P."/>
            <person name="Vreeburg R."/>
            <person name="Bollema R."/>
            <person name="De Haan J."/>
            <person name="Berke L."/>
            <person name="De Ridder D."/>
            <person name="Smit S."/>
            <person name="Van Der Lee T.A.J."/>
        </authorList>
    </citation>
    <scope>NUCLEOTIDE SEQUENCE</scope>
    <source>
        <strain evidence="13">NAK:433</strain>
    </source>
</reference>
<dbReference type="GO" id="GO:0016779">
    <property type="term" value="F:nucleotidyltransferase activity"/>
    <property type="evidence" value="ECO:0007669"/>
    <property type="project" value="UniProtKB-KW"/>
</dbReference>
<dbReference type="Gene3D" id="1.10.10.60">
    <property type="entry name" value="Homeodomain-like"/>
    <property type="match status" value="1"/>
</dbReference>
<feature type="domain" description="RNA polymerase sigma factor 54 DNA-binding" evidence="11">
    <location>
        <begin position="317"/>
        <end position="475"/>
    </location>
</feature>
<dbReference type="InterPro" id="IPR007634">
    <property type="entry name" value="RNA_pol_sigma_54_DNA-bd"/>
</dbReference>
<proteinExistence type="inferred from homology"/>
<keyword evidence="5 10" id="KW-0548">Nucleotidyltransferase</keyword>
<evidence type="ECO:0000259" key="11">
    <source>
        <dbReference type="Pfam" id="PF04552"/>
    </source>
</evidence>
<dbReference type="Gene3D" id="1.10.10.1330">
    <property type="entry name" value="RNA polymerase sigma-54 factor, core-binding domain"/>
    <property type="match status" value="1"/>
</dbReference>
<evidence type="ECO:0000313" key="13">
    <source>
        <dbReference type="EMBL" id="MBN3051296.1"/>
    </source>
</evidence>
<dbReference type="GO" id="GO:0006352">
    <property type="term" value="P:DNA-templated transcription initiation"/>
    <property type="evidence" value="ECO:0007669"/>
    <property type="project" value="InterPro"/>
</dbReference>
<sequence length="477" mass="53564">MKQGLQLRLSQQLAMTPQLQQAIRLLQLSTLELQQEIQLALESNPLLEQTDQHDEIESFEKADSDSLDTGEALEQRDMPEELPLDATWDEIYSAGTPSGTGTDYRDEELPIYQGETTQTLQDYLMWQVELTPFSDTDAAIATSIVDAVDNTGYLTVPLQDILDSIGDDDVTLEEVEAVLKRVQRFDPVGVAARDLRDCLLVQLSQFADDTPRLTEARLIVSDHLDLLANHDFRSLIRVTRLKEEVLKEALALIQSLDPRPGQSINTGESEYVIPDVLVRKVQGIWTVELNTDSIPRLQINQQYAALGNSARNDSDGQFIRSNLQEARWLIKSLESRNDTLLKVTRCIVEQQQDFFEQGEEFMKPMVLADIAQAVDMHESTISRVTTQKFLHSPRGIFELKYFFSSHVNTDSGGEASSTAIRALVKKLIAAENPVKPLSDSKLTALLSDQGIIVARRTVAKYRESLSIPPSNQRKQLV</sequence>
<evidence type="ECO:0000256" key="7">
    <source>
        <dbReference type="ARBA" id="ARBA00023082"/>
    </source>
</evidence>
<keyword evidence="7 10" id="KW-0731">Sigma factor</keyword>
<dbReference type="NCBIfam" id="NF004595">
    <property type="entry name" value="PRK05932.1-2"/>
    <property type="match status" value="1"/>
</dbReference>
<evidence type="ECO:0000256" key="8">
    <source>
        <dbReference type="ARBA" id="ARBA00023125"/>
    </source>
</evidence>
<evidence type="ECO:0000256" key="2">
    <source>
        <dbReference type="ARBA" id="ARBA00019942"/>
    </source>
</evidence>
<dbReference type="Pfam" id="PF04552">
    <property type="entry name" value="Sigma54_DBD"/>
    <property type="match status" value="1"/>
</dbReference>
<gene>
    <name evidence="13" type="primary">rpoN</name>
    <name evidence="13" type="ORF">H4F45_07345</name>
</gene>
<dbReference type="GO" id="GO:0000976">
    <property type="term" value="F:transcription cis-regulatory region binding"/>
    <property type="evidence" value="ECO:0007669"/>
    <property type="project" value="UniProtKB-ARBA"/>
</dbReference>
<keyword evidence="8 10" id="KW-0238">DNA-binding</keyword>
<dbReference type="NCBIfam" id="TIGR02395">
    <property type="entry name" value="rpoN_sigma"/>
    <property type="match status" value="1"/>
</dbReference>
<evidence type="ECO:0000259" key="12">
    <source>
        <dbReference type="Pfam" id="PF04963"/>
    </source>
</evidence>
<dbReference type="RefSeq" id="WP_180786435.1">
    <property type="nucleotide sequence ID" value="NZ_JACDSF010000033.1"/>
</dbReference>
<dbReference type="InterPro" id="IPR007046">
    <property type="entry name" value="RNA_pol_sigma_54_core-bd"/>
</dbReference>
<dbReference type="InterPro" id="IPR000394">
    <property type="entry name" value="RNA_pol_sigma_54"/>
</dbReference>
<dbReference type="Pfam" id="PF04963">
    <property type="entry name" value="Sigma54_CBD"/>
    <property type="match status" value="1"/>
</dbReference>
<dbReference type="GO" id="GO:0032993">
    <property type="term" value="C:protein-DNA complex"/>
    <property type="evidence" value="ECO:0007669"/>
    <property type="project" value="UniProtKB-ARBA"/>
</dbReference>
<dbReference type="GO" id="GO:0001216">
    <property type="term" value="F:DNA-binding transcription activator activity"/>
    <property type="evidence" value="ECO:0007669"/>
    <property type="project" value="InterPro"/>
</dbReference>
<comment type="caution">
    <text evidence="13">The sequence shown here is derived from an EMBL/GenBank/DDBJ whole genome shotgun (WGS) entry which is preliminary data.</text>
</comment>
<name>A0AAE2WF22_9GAMM</name>
<dbReference type="GO" id="GO:0000428">
    <property type="term" value="C:DNA-directed RNA polymerase complex"/>
    <property type="evidence" value="ECO:0007669"/>
    <property type="project" value="UniProtKB-KW"/>
</dbReference>
<dbReference type="PROSITE" id="PS50044">
    <property type="entry name" value="SIGMA54_3"/>
    <property type="match status" value="1"/>
</dbReference>
<dbReference type="AlphaFoldDB" id="A0AAE2WF22"/>
<evidence type="ECO:0000256" key="1">
    <source>
        <dbReference type="ARBA" id="ARBA00008798"/>
    </source>
</evidence>
<dbReference type="Pfam" id="PF00309">
    <property type="entry name" value="Sigma54_AID"/>
    <property type="match status" value="1"/>
</dbReference>
<dbReference type="EMBL" id="JACGEP010000013">
    <property type="protein sequence ID" value="MBN3051296.1"/>
    <property type="molecule type" value="Genomic_DNA"/>
</dbReference>
<evidence type="ECO:0000256" key="9">
    <source>
        <dbReference type="ARBA" id="ARBA00023163"/>
    </source>
</evidence>
<dbReference type="FunFam" id="1.10.10.60:FF:000045">
    <property type="entry name" value="RNA polymerase sigma-54 factor"/>
    <property type="match status" value="1"/>
</dbReference>
<dbReference type="NCBIfam" id="NF004597">
    <property type="entry name" value="PRK05932.1-4"/>
    <property type="match status" value="1"/>
</dbReference>
<dbReference type="Proteomes" id="UP000768524">
    <property type="component" value="Unassembled WGS sequence"/>
</dbReference>
<feature type="domain" description="RNA polymerase sigma factor 54 core-binding" evidence="12">
    <location>
        <begin position="116"/>
        <end position="303"/>
    </location>
</feature>
<comment type="function">
    <text evidence="10">Sigma factors are initiation factors that promote the attachment of RNA polymerase to specific initiation sites and are then released.</text>
</comment>
<protein>
    <recommendedName>
        <fullName evidence="2 10">RNA polymerase sigma-54 factor</fullName>
    </recommendedName>
</protein>
<organism evidence="13 14">
    <name type="scientific">Pectobacterium brasiliense</name>
    <dbReference type="NCBI Taxonomy" id="180957"/>
    <lineage>
        <taxon>Bacteria</taxon>
        <taxon>Pseudomonadati</taxon>
        <taxon>Pseudomonadota</taxon>
        <taxon>Gammaproteobacteria</taxon>
        <taxon>Enterobacterales</taxon>
        <taxon>Pectobacteriaceae</taxon>
        <taxon>Pectobacterium</taxon>
    </lineage>
</organism>
<dbReference type="PROSITE" id="PS00717">
    <property type="entry name" value="SIGMA54_1"/>
    <property type="match status" value="1"/>
</dbReference>
<dbReference type="PIRSF" id="PIRSF000774">
    <property type="entry name" value="RpoN"/>
    <property type="match status" value="1"/>
</dbReference>
<dbReference type="PROSITE" id="PS00718">
    <property type="entry name" value="SIGMA54_2"/>
    <property type="match status" value="1"/>
</dbReference>
<dbReference type="FunFam" id="1.10.10.1330:FF:000001">
    <property type="entry name" value="RNA polymerase sigma-54 factor"/>
    <property type="match status" value="1"/>
</dbReference>
<evidence type="ECO:0000256" key="4">
    <source>
        <dbReference type="ARBA" id="ARBA00022679"/>
    </source>
</evidence>
<evidence type="ECO:0000256" key="6">
    <source>
        <dbReference type="ARBA" id="ARBA00023015"/>
    </source>
</evidence>
<evidence type="ECO:0000256" key="10">
    <source>
        <dbReference type="PIRNR" id="PIRNR000774"/>
    </source>
</evidence>
<keyword evidence="6 10" id="KW-0805">Transcription regulation</keyword>
<keyword evidence="4 10" id="KW-0808">Transferase</keyword>
<evidence type="ECO:0000256" key="3">
    <source>
        <dbReference type="ARBA" id="ARBA00022478"/>
    </source>
</evidence>
<accession>A0AAE2WF22</accession>
<comment type="similarity">
    <text evidence="1 10">Belongs to the sigma-54 factor family.</text>
</comment>